<proteinExistence type="predicted"/>
<dbReference type="Proteomes" id="UP000035721">
    <property type="component" value="Unassembled WGS sequence"/>
</dbReference>
<dbReference type="InterPro" id="IPR046342">
    <property type="entry name" value="CBS_dom_sf"/>
</dbReference>
<dbReference type="Gene3D" id="2.60.120.10">
    <property type="entry name" value="Jelly Rolls"/>
    <property type="match status" value="1"/>
</dbReference>
<comment type="caution">
    <text evidence="5">The sequence shown here is derived from an EMBL/GenBank/DDBJ whole genome shotgun (WGS) entry which is preliminary data.</text>
</comment>
<keyword evidence="6" id="KW-1185">Reference proteome</keyword>
<dbReference type="Pfam" id="PF03445">
    <property type="entry name" value="DUF294"/>
    <property type="match status" value="1"/>
</dbReference>
<dbReference type="PANTHER" id="PTHR48108:SF34">
    <property type="entry name" value="CBS DOMAIN-CONTAINING PROTEIN YHCV"/>
    <property type="match status" value="1"/>
</dbReference>
<dbReference type="PROSITE" id="PS50042">
    <property type="entry name" value="CNMP_BINDING_3"/>
    <property type="match status" value="1"/>
</dbReference>
<dbReference type="SUPFAM" id="SSF51206">
    <property type="entry name" value="cAMP-binding domain-like"/>
    <property type="match status" value="1"/>
</dbReference>
<dbReference type="AlphaFoldDB" id="A0A077M352"/>
<dbReference type="InterPro" id="IPR014710">
    <property type="entry name" value="RmlC-like_jellyroll"/>
</dbReference>
<evidence type="ECO:0000313" key="5">
    <source>
        <dbReference type="EMBL" id="CCH79502.1"/>
    </source>
</evidence>
<dbReference type="Pfam" id="PF10335">
    <property type="entry name" value="DUF294_C"/>
    <property type="match status" value="1"/>
</dbReference>
<evidence type="ECO:0000256" key="2">
    <source>
        <dbReference type="PROSITE-ProRule" id="PRU00703"/>
    </source>
</evidence>
<dbReference type="InterPro" id="IPR005105">
    <property type="entry name" value="GlnD_Uridyltrans_N"/>
</dbReference>
<evidence type="ECO:0000259" key="4">
    <source>
        <dbReference type="PROSITE" id="PS51371"/>
    </source>
</evidence>
<dbReference type="EMBL" id="CAJB01000376">
    <property type="protein sequence ID" value="CCH79502.1"/>
    <property type="molecule type" value="Genomic_DNA"/>
</dbReference>
<dbReference type="SUPFAM" id="SSF54631">
    <property type="entry name" value="CBS-domain pair"/>
    <property type="match status" value="1"/>
</dbReference>
<keyword evidence="2" id="KW-0129">CBS domain</keyword>
<keyword evidence="1" id="KW-0677">Repeat</keyword>
<evidence type="ECO:0000256" key="1">
    <source>
        <dbReference type="ARBA" id="ARBA00022737"/>
    </source>
</evidence>
<evidence type="ECO:0000259" key="3">
    <source>
        <dbReference type="PROSITE" id="PS50042"/>
    </source>
</evidence>
<feature type="domain" description="CBS" evidence="4">
    <location>
        <begin position="227"/>
        <end position="284"/>
    </location>
</feature>
<dbReference type="InterPro" id="IPR018490">
    <property type="entry name" value="cNMP-bd_dom_sf"/>
</dbReference>
<gene>
    <name evidence="5" type="ORF">BN12_450006</name>
</gene>
<dbReference type="SMART" id="SM00116">
    <property type="entry name" value="CBS"/>
    <property type="match status" value="2"/>
</dbReference>
<dbReference type="InterPro" id="IPR051462">
    <property type="entry name" value="CBS_domain-containing"/>
</dbReference>
<dbReference type="PANTHER" id="PTHR48108">
    <property type="entry name" value="CBS DOMAIN-CONTAINING PROTEIN CBSX2, CHLOROPLASTIC"/>
    <property type="match status" value="1"/>
</dbReference>
<dbReference type="PROSITE" id="PS51371">
    <property type="entry name" value="CBS"/>
    <property type="match status" value="1"/>
</dbReference>
<accession>A0A077M352</accession>
<dbReference type="GO" id="GO:0008773">
    <property type="term" value="F:[protein-PII] uridylyltransferase activity"/>
    <property type="evidence" value="ECO:0007669"/>
    <property type="project" value="InterPro"/>
</dbReference>
<feature type="domain" description="Cyclic nucleotide-binding" evidence="3">
    <location>
        <begin position="22"/>
        <end position="117"/>
    </location>
</feature>
<dbReference type="InterPro" id="IPR000644">
    <property type="entry name" value="CBS_dom"/>
</dbReference>
<sequence>MMSEDVVLDSGGVAGFLSATPPLDALSAQERAQLAGEAVITRLADGEAAVDDAARATGDVWVVMAGQLLVWAPEDAPSDEPTDVVNTGGLLGVAALLLGEPIQVTARANGVCTVLRVPGRLVMPVFSRPEGVRYLAGQVSTVPGAVPAPFEGILGRRAVGDLMHVGPVVVSGDISVREAARRMTESRSSYVVVPLAGGEYGIFTDGDLRSRVVAADVSVDAPVRTVMSAPVRVVSEDRVVTTVLVEMLEHGVRHMPVVDGRGRLLGVIDDIEMMAASTRRTFELRRTIARSPSAAALVEASAGVRPLVVDLVHAGTDAVTTSGILSVVIDCLARRALELALAESPGVHRPRFAWISLGSVARREALPSSDIDSAMSWADDDSVAADHLRLAKRVHEILDACALPADTNGALASSRRFARSGSQWLSASQRWMREPLVDEGLIMSSLLVDGRVVWGDPALHTVPLGIRRMRLDHPEALRLQLLDALSTKVWQRSLRTLLSPRRETVDLKGQLLTPIVNLARWGGLSVGVGAASTPARLAAAMDNDLMTAPDSRTLEEVFLQLQRVRMQVQVDQIDAGRTPTDVIALSDFSSIDRRLLTDCVREVAAVQKRISTRLHNGVFATGAAT</sequence>
<dbReference type="STRING" id="1194083.BN12_450006"/>
<dbReference type="InterPro" id="IPR043519">
    <property type="entry name" value="NT_sf"/>
</dbReference>
<dbReference type="Pfam" id="PF00571">
    <property type="entry name" value="CBS"/>
    <property type="match status" value="2"/>
</dbReference>
<protein>
    <submittedName>
        <fullName evidence="5">Cyclic nucleotide-binding protein</fullName>
    </submittedName>
</protein>
<dbReference type="Gene3D" id="3.10.580.10">
    <property type="entry name" value="CBS-domain"/>
    <property type="match status" value="1"/>
</dbReference>
<organism evidence="5 6">
    <name type="scientific">Nostocoides japonicum T1-X7</name>
    <dbReference type="NCBI Taxonomy" id="1194083"/>
    <lineage>
        <taxon>Bacteria</taxon>
        <taxon>Bacillati</taxon>
        <taxon>Actinomycetota</taxon>
        <taxon>Actinomycetes</taxon>
        <taxon>Micrococcales</taxon>
        <taxon>Intrasporangiaceae</taxon>
        <taxon>Nostocoides</taxon>
    </lineage>
</organism>
<reference evidence="5 6" key="1">
    <citation type="journal article" date="2013" name="ISME J.">
        <title>A metabolic model for members of the genus Tetrasphaera involved in enhanced biological phosphorus removal.</title>
        <authorList>
            <person name="Kristiansen R."/>
            <person name="Nguyen H.T.T."/>
            <person name="Saunders A.M."/>
            <person name="Nielsen J.L."/>
            <person name="Wimmer R."/>
            <person name="Le V.Q."/>
            <person name="McIlroy S.J."/>
            <person name="Petrovski S."/>
            <person name="Seviour R.J."/>
            <person name="Calteau A."/>
            <person name="Nielsen K.L."/>
            <person name="Nielsen P.H."/>
        </authorList>
    </citation>
    <scope>NUCLEOTIDE SEQUENCE [LARGE SCALE GENOMIC DNA]</scope>
    <source>
        <strain evidence="5 6">T1-X7</strain>
    </source>
</reference>
<dbReference type="InterPro" id="IPR018821">
    <property type="entry name" value="DUF294_put_nucleoTrafse_sb-bd"/>
</dbReference>
<evidence type="ECO:0000313" key="6">
    <source>
        <dbReference type="Proteomes" id="UP000035721"/>
    </source>
</evidence>
<dbReference type="SUPFAM" id="SSF81301">
    <property type="entry name" value="Nucleotidyltransferase"/>
    <property type="match status" value="1"/>
</dbReference>
<dbReference type="InterPro" id="IPR000595">
    <property type="entry name" value="cNMP-bd_dom"/>
</dbReference>
<name>A0A077M352_9MICO</name>
<dbReference type="CDD" id="cd05401">
    <property type="entry name" value="NT_GlnE_GlnD_like"/>
    <property type="match status" value="1"/>
</dbReference>